<dbReference type="AlphaFoldDB" id="A0A8S3AJD7"/>
<feature type="non-terminal residue" evidence="1">
    <location>
        <position position="1"/>
    </location>
</feature>
<organism evidence="1 2">
    <name type="scientific">Rotaria magnacalcarata</name>
    <dbReference type="NCBI Taxonomy" id="392030"/>
    <lineage>
        <taxon>Eukaryota</taxon>
        <taxon>Metazoa</taxon>
        <taxon>Spiralia</taxon>
        <taxon>Gnathifera</taxon>
        <taxon>Rotifera</taxon>
        <taxon>Eurotatoria</taxon>
        <taxon>Bdelloidea</taxon>
        <taxon>Philodinida</taxon>
        <taxon>Philodinidae</taxon>
        <taxon>Rotaria</taxon>
    </lineage>
</organism>
<sequence>MQICESGPCEVCQPGPYEPA</sequence>
<dbReference type="Proteomes" id="UP000676336">
    <property type="component" value="Unassembled WGS sequence"/>
</dbReference>
<dbReference type="EMBL" id="CAJOBI010133920">
    <property type="protein sequence ID" value="CAF4737258.1"/>
    <property type="molecule type" value="Genomic_DNA"/>
</dbReference>
<gene>
    <name evidence="1" type="ORF">SMN809_LOCUS44549</name>
</gene>
<evidence type="ECO:0000313" key="2">
    <source>
        <dbReference type="Proteomes" id="UP000676336"/>
    </source>
</evidence>
<reference evidence="1" key="1">
    <citation type="submission" date="2021-02" db="EMBL/GenBank/DDBJ databases">
        <authorList>
            <person name="Nowell W R."/>
        </authorList>
    </citation>
    <scope>NUCLEOTIDE SEQUENCE</scope>
</reference>
<proteinExistence type="predicted"/>
<name>A0A8S3AJD7_9BILA</name>
<protein>
    <submittedName>
        <fullName evidence="1">Uncharacterized protein</fullName>
    </submittedName>
</protein>
<evidence type="ECO:0000313" key="1">
    <source>
        <dbReference type="EMBL" id="CAF4737258.1"/>
    </source>
</evidence>
<accession>A0A8S3AJD7</accession>
<comment type="caution">
    <text evidence="1">The sequence shown here is derived from an EMBL/GenBank/DDBJ whole genome shotgun (WGS) entry which is preliminary data.</text>
</comment>